<reference evidence="2" key="1">
    <citation type="journal article" date="2023" name="Mol. Biol. Evol.">
        <title>Third-Generation Sequencing Reveals the Adaptive Role of the Epigenome in Three Deep-Sea Polychaetes.</title>
        <authorList>
            <person name="Perez M."/>
            <person name="Aroh O."/>
            <person name="Sun Y."/>
            <person name="Lan Y."/>
            <person name="Juniper S.K."/>
            <person name="Young C.R."/>
            <person name="Angers B."/>
            <person name="Qian P.Y."/>
        </authorList>
    </citation>
    <scope>NUCLEOTIDE SEQUENCE</scope>
    <source>
        <tissue evidence="2">Vestimentum</tissue>
    </source>
</reference>
<feature type="signal peptide" evidence="1">
    <location>
        <begin position="1"/>
        <end position="22"/>
    </location>
</feature>
<evidence type="ECO:0000313" key="3">
    <source>
        <dbReference type="Proteomes" id="UP001209878"/>
    </source>
</evidence>
<accession>A0AAD9P829</accession>
<dbReference type="EMBL" id="JAODUO010000094">
    <property type="protein sequence ID" value="KAK2189918.1"/>
    <property type="molecule type" value="Genomic_DNA"/>
</dbReference>
<gene>
    <name evidence="2" type="ORF">NP493_94g05028</name>
</gene>
<proteinExistence type="predicted"/>
<dbReference type="Proteomes" id="UP001209878">
    <property type="component" value="Unassembled WGS sequence"/>
</dbReference>
<feature type="chain" id="PRO_5042149728" description="Secreted protein" evidence="1">
    <location>
        <begin position="23"/>
        <end position="88"/>
    </location>
</feature>
<evidence type="ECO:0000313" key="2">
    <source>
        <dbReference type="EMBL" id="KAK2189918.1"/>
    </source>
</evidence>
<name>A0AAD9P829_RIDPI</name>
<organism evidence="2 3">
    <name type="scientific">Ridgeia piscesae</name>
    <name type="common">Tubeworm</name>
    <dbReference type="NCBI Taxonomy" id="27915"/>
    <lineage>
        <taxon>Eukaryota</taxon>
        <taxon>Metazoa</taxon>
        <taxon>Spiralia</taxon>
        <taxon>Lophotrochozoa</taxon>
        <taxon>Annelida</taxon>
        <taxon>Polychaeta</taxon>
        <taxon>Sedentaria</taxon>
        <taxon>Canalipalpata</taxon>
        <taxon>Sabellida</taxon>
        <taxon>Siboglinidae</taxon>
        <taxon>Ridgeia</taxon>
    </lineage>
</organism>
<evidence type="ECO:0000256" key="1">
    <source>
        <dbReference type="SAM" id="SignalP"/>
    </source>
</evidence>
<dbReference type="AlphaFoldDB" id="A0AAD9P829"/>
<protein>
    <recommendedName>
        <fullName evidence="4">Secreted protein</fullName>
    </recommendedName>
</protein>
<keyword evidence="1" id="KW-0732">Signal</keyword>
<keyword evidence="3" id="KW-1185">Reference proteome</keyword>
<comment type="caution">
    <text evidence="2">The sequence shown here is derived from an EMBL/GenBank/DDBJ whole genome shotgun (WGS) entry which is preliminary data.</text>
</comment>
<sequence>MGIYGSVSRVLITVSVCTACQCLHMDAGTARITWLHTAQVEPSSALARVKSIHRGQHNLHNDTYANEKSLTSYNLIKKAHRTNYTVRH</sequence>
<evidence type="ECO:0008006" key="4">
    <source>
        <dbReference type="Google" id="ProtNLM"/>
    </source>
</evidence>